<dbReference type="EMBL" id="BGZK01000680">
    <property type="protein sequence ID" value="GBP55864.1"/>
    <property type="molecule type" value="Genomic_DNA"/>
</dbReference>
<dbReference type="Proteomes" id="UP000299102">
    <property type="component" value="Unassembled WGS sequence"/>
</dbReference>
<feature type="region of interest" description="Disordered" evidence="1">
    <location>
        <begin position="33"/>
        <end position="53"/>
    </location>
</feature>
<sequence>MSDFSSHLTATDPAPFARRAARRTVTYHSIARSSDAAKDNLDQGTGPRFPLRRRRCELGLGGSGAGASAGPRGLAGAPPNVAADVFALSRAASSRRLHTHKFTSCGRQYLEIARALAGAPAKGATSDSRKLFR</sequence>
<evidence type="ECO:0000256" key="1">
    <source>
        <dbReference type="SAM" id="MobiDB-lite"/>
    </source>
</evidence>
<keyword evidence="3" id="KW-1185">Reference proteome</keyword>
<reference evidence="2 3" key="1">
    <citation type="journal article" date="2019" name="Commun. Biol.">
        <title>The bagworm genome reveals a unique fibroin gene that provides high tensile strength.</title>
        <authorList>
            <person name="Kono N."/>
            <person name="Nakamura H."/>
            <person name="Ohtoshi R."/>
            <person name="Tomita M."/>
            <person name="Numata K."/>
            <person name="Arakawa K."/>
        </authorList>
    </citation>
    <scope>NUCLEOTIDE SEQUENCE [LARGE SCALE GENOMIC DNA]</scope>
</reference>
<gene>
    <name evidence="2" type="ORF">EVAR_89688_1</name>
</gene>
<evidence type="ECO:0000313" key="2">
    <source>
        <dbReference type="EMBL" id="GBP55864.1"/>
    </source>
</evidence>
<name>A0A4C1X0I7_EUMVA</name>
<accession>A0A4C1X0I7</accession>
<dbReference type="AlphaFoldDB" id="A0A4C1X0I7"/>
<organism evidence="2 3">
    <name type="scientific">Eumeta variegata</name>
    <name type="common">Bagworm moth</name>
    <name type="synonym">Eumeta japonica</name>
    <dbReference type="NCBI Taxonomy" id="151549"/>
    <lineage>
        <taxon>Eukaryota</taxon>
        <taxon>Metazoa</taxon>
        <taxon>Ecdysozoa</taxon>
        <taxon>Arthropoda</taxon>
        <taxon>Hexapoda</taxon>
        <taxon>Insecta</taxon>
        <taxon>Pterygota</taxon>
        <taxon>Neoptera</taxon>
        <taxon>Endopterygota</taxon>
        <taxon>Lepidoptera</taxon>
        <taxon>Glossata</taxon>
        <taxon>Ditrysia</taxon>
        <taxon>Tineoidea</taxon>
        <taxon>Psychidae</taxon>
        <taxon>Oiketicinae</taxon>
        <taxon>Eumeta</taxon>
    </lineage>
</organism>
<protein>
    <submittedName>
        <fullName evidence="2">Uncharacterized protein</fullName>
    </submittedName>
</protein>
<comment type="caution">
    <text evidence="2">The sequence shown here is derived from an EMBL/GenBank/DDBJ whole genome shotgun (WGS) entry which is preliminary data.</text>
</comment>
<proteinExistence type="predicted"/>
<evidence type="ECO:0000313" key="3">
    <source>
        <dbReference type="Proteomes" id="UP000299102"/>
    </source>
</evidence>